<evidence type="ECO:0000313" key="3">
    <source>
        <dbReference type="Proteomes" id="UP000541444"/>
    </source>
</evidence>
<keyword evidence="3" id="KW-1185">Reference proteome</keyword>
<protein>
    <submittedName>
        <fullName evidence="2">Uncharacterized protein</fullName>
    </submittedName>
</protein>
<keyword evidence="1" id="KW-0472">Membrane</keyword>
<proteinExistence type="predicted"/>
<name>A0A7J7N1K5_9MAGN</name>
<accession>A0A7J7N1K5</accession>
<reference evidence="2 3" key="1">
    <citation type="journal article" date="2020" name="IScience">
        <title>Genome Sequencing of the Endangered Kingdonia uniflora (Circaeasteraceae, Ranunculales) Reveals Potential Mechanisms of Evolutionary Specialization.</title>
        <authorList>
            <person name="Sun Y."/>
            <person name="Deng T."/>
            <person name="Zhang A."/>
            <person name="Moore M.J."/>
            <person name="Landis J.B."/>
            <person name="Lin N."/>
            <person name="Zhang H."/>
            <person name="Zhang X."/>
            <person name="Huang J."/>
            <person name="Zhang X."/>
            <person name="Sun H."/>
            <person name="Wang H."/>
        </authorList>
    </citation>
    <scope>NUCLEOTIDE SEQUENCE [LARGE SCALE GENOMIC DNA]</scope>
    <source>
        <strain evidence="2">TB1705</strain>
        <tissue evidence="2">Leaf</tissue>
    </source>
</reference>
<keyword evidence="1" id="KW-0812">Transmembrane</keyword>
<dbReference type="OrthoDB" id="2002958at2759"/>
<feature type="transmembrane region" description="Helical" evidence="1">
    <location>
        <begin position="6"/>
        <end position="26"/>
    </location>
</feature>
<dbReference type="AlphaFoldDB" id="A0A7J7N1K5"/>
<gene>
    <name evidence="2" type="ORF">GIB67_007575</name>
</gene>
<organism evidence="2 3">
    <name type="scientific">Kingdonia uniflora</name>
    <dbReference type="NCBI Taxonomy" id="39325"/>
    <lineage>
        <taxon>Eukaryota</taxon>
        <taxon>Viridiplantae</taxon>
        <taxon>Streptophyta</taxon>
        <taxon>Embryophyta</taxon>
        <taxon>Tracheophyta</taxon>
        <taxon>Spermatophyta</taxon>
        <taxon>Magnoliopsida</taxon>
        <taxon>Ranunculales</taxon>
        <taxon>Circaeasteraceae</taxon>
        <taxon>Kingdonia</taxon>
    </lineage>
</organism>
<sequence length="135" mass="15827">MLWGSIVLTGWILLMRIVILVGMIHCKQLVLVWRHPRLANDREVHGTKPKNDDEVKHVLYSLHSSLEDMKNSIDPVKRASNMREEVIKVEGYSEHFLRNAWYIMMRDPGELQLFMAGDAKDKKMVLDGYCNRIYE</sequence>
<dbReference type="Proteomes" id="UP000541444">
    <property type="component" value="Unassembled WGS sequence"/>
</dbReference>
<comment type="caution">
    <text evidence="2">The sequence shown here is derived from an EMBL/GenBank/DDBJ whole genome shotgun (WGS) entry which is preliminary data.</text>
</comment>
<evidence type="ECO:0000313" key="2">
    <source>
        <dbReference type="EMBL" id="KAF6160934.1"/>
    </source>
</evidence>
<evidence type="ECO:0000256" key="1">
    <source>
        <dbReference type="SAM" id="Phobius"/>
    </source>
</evidence>
<keyword evidence="1" id="KW-1133">Transmembrane helix</keyword>
<dbReference type="EMBL" id="JACGCM010001144">
    <property type="protein sequence ID" value="KAF6160934.1"/>
    <property type="molecule type" value="Genomic_DNA"/>
</dbReference>